<protein>
    <recommendedName>
        <fullName evidence="2">Reverse transcriptase Ty1/copia-type domain-containing protein</fullName>
    </recommendedName>
</protein>
<keyword evidence="1" id="KW-1133">Transmembrane helix</keyword>
<evidence type="ECO:0000313" key="3">
    <source>
        <dbReference type="EMBL" id="GKV23684.1"/>
    </source>
</evidence>
<dbReference type="Pfam" id="PF07727">
    <property type="entry name" value="RVT_2"/>
    <property type="match status" value="1"/>
</dbReference>
<dbReference type="EMBL" id="BPVZ01000063">
    <property type="protein sequence ID" value="GKV23684.1"/>
    <property type="molecule type" value="Genomic_DNA"/>
</dbReference>
<dbReference type="CDD" id="cd09272">
    <property type="entry name" value="RNase_HI_RT_Ty1"/>
    <property type="match status" value="1"/>
</dbReference>
<feature type="domain" description="Reverse transcriptase Ty1/copia-type" evidence="2">
    <location>
        <begin position="13"/>
        <end position="116"/>
    </location>
</feature>
<dbReference type="InterPro" id="IPR013103">
    <property type="entry name" value="RVT_2"/>
</dbReference>
<feature type="transmembrane region" description="Helical" evidence="1">
    <location>
        <begin position="155"/>
        <end position="171"/>
    </location>
</feature>
<dbReference type="AlphaFoldDB" id="A0AAV5KGM6"/>
<keyword evidence="1" id="KW-0812">Transmembrane</keyword>
<evidence type="ECO:0000313" key="4">
    <source>
        <dbReference type="Proteomes" id="UP001054252"/>
    </source>
</evidence>
<gene>
    <name evidence="3" type="ORF">SLEP1_g33386</name>
</gene>
<keyword evidence="4" id="KW-1185">Reference proteome</keyword>
<proteinExistence type="predicted"/>
<feature type="transmembrane region" description="Helical" evidence="1">
    <location>
        <begin position="183"/>
        <end position="201"/>
    </location>
</feature>
<sequence length="290" mass="32066">MQQPASFVDPRFPDYGFSQSQSDASLFIYHHGSTWIYFLVYVDGIIITGNDPCAVQSIIQVMGASFSLKDFGPPSFFLRVEAIPTTAGLLLSQHQYIINLLHQYNMHEAKPVTTPLAVSLPCIPILSTSSLRLYISPRMLIGRLQNVFFDTYVEQVFMAYYYALSVLYLYMPTPMPTRLAIHLLVSIPLLGVSGLGSPVLFCDNVGATYLSLNPVLHSRMKHIAIDLHFVRDLVDQKLLHVSHISSHDQLADGLTKALSTARSSNLHSKIGVADGTSILQGRVKEGVSPT</sequence>
<comment type="caution">
    <text evidence="3">The sequence shown here is derived from an EMBL/GenBank/DDBJ whole genome shotgun (WGS) entry which is preliminary data.</text>
</comment>
<evidence type="ECO:0000256" key="1">
    <source>
        <dbReference type="SAM" id="Phobius"/>
    </source>
</evidence>
<organism evidence="3 4">
    <name type="scientific">Rubroshorea leprosula</name>
    <dbReference type="NCBI Taxonomy" id="152421"/>
    <lineage>
        <taxon>Eukaryota</taxon>
        <taxon>Viridiplantae</taxon>
        <taxon>Streptophyta</taxon>
        <taxon>Embryophyta</taxon>
        <taxon>Tracheophyta</taxon>
        <taxon>Spermatophyta</taxon>
        <taxon>Magnoliopsida</taxon>
        <taxon>eudicotyledons</taxon>
        <taxon>Gunneridae</taxon>
        <taxon>Pentapetalae</taxon>
        <taxon>rosids</taxon>
        <taxon>malvids</taxon>
        <taxon>Malvales</taxon>
        <taxon>Dipterocarpaceae</taxon>
        <taxon>Rubroshorea</taxon>
    </lineage>
</organism>
<reference evidence="3 4" key="1">
    <citation type="journal article" date="2021" name="Commun. Biol.">
        <title>The genome of Shorea leprosula (Dipterocarpaceae) highlights the ecological relevance of drought in aseasonal tropical rainforests.</title>
        <authorList>
            <person name="Ng K.K.S."/>
            <person name="Kobayashi M.J."/>
            <person name="Fawcett J.A."/>
            <person name="Hatakeyama M."/>
            <person name="Paape T."/>
            <person name="Ng C.H."/>
            <person name="Ang C.C."/>
            <person name="Tnah L.H."/>
            <person name="Lee C.T."/>
            <person name="Nishiyama T."/>
            <person name="Sese J."/>
            <person name="O'Brien M.J."/>
            <person name="Copetti D."/>
            <person name="Mohd Noor M.I."/>
            <person name="Ong R.C."/>
            <person name="Putra M."/>
            <person name="Sireger I.Z."/>
            <person name="Indrioko S."/>
            <person name="Kosugi Y."/>
            <person name="Izuno A."/>
            <person name="Isagi Y."/>
            <person name="Lee S.L."/>
            <person name="Shimizu K.K."/>
        </authorList>
    </citation>
    <scope>NUCLEOTIDE SEQUENCE [LARGE SCALE GENOMIC DNA]</scope>
    <source>
        <strain evidence="3">214</strain>
    </source>
</reference>
<keyword evidence="1" id="KW-0472">Membrane</keyword>
<accession>A0AAV5KGM6</accession>
<dbReference type="Proteomes" id="UP001054252">
    <property type="component" value="Unassembled WGS sequence"/>
</dbReference>
<name>A0AAV5KGM6_9ROSI</name>
<evidence type="ECO:0000259" key="2">
    <source>
        <dbReference type="Pfam" id="PF07727"/>
    </source>
</evidence>